<keyword evidence="1" id="KW-0472">Membrane</keyword>
<feature type="transmembrane region" description="Helical" evidence="1">
    <location>
        <begin position="34"/>
        <end position="57"/>
    </location>
</feature>
<keyword evidence="1" id="KW-1133">Transmembrane helix</keyword>
<name>A0ABX8DJS8_9GAMM</name>
<dbReference type="EMBL" id="CP074572">
    <property type="protein sequence ID" value="QVK24946.1"/>
    <property type="molecule type" value="Genomic_DNA"/>
</dbReference>
<dbReference type="PANTHER" id="PTHR34351">
    <property type="entry name" value="SLR1927 PROTEIN-RELATED"/>
    <property type="match status" value="1"/>
</dbReference>
<proteinExistence type="predicted"/>
<gene>
    <name evidence="2" type="ORF">KHX94_19250</name>
</gene>
<evidence type="ECO:0000313" key="2">
    <source>
        <dbReference type="EMBL" id="QVK24946.1"/>
    </source>
</evidence>
<sequence length="325" mass="36285">MVTTTPSQPPRWLQRWLSRRIPAGAQQHLSHRSIFILPSGFGLLWLLLALLLFLFGTNYQNNLVIGLSLLLGSMFVSVILYSYRNLAGLSLQALPATEVYAGETVAVPLKLSAMNQLYQVQFGYPVGQRVTASTISAQPQTIALPLPTVQRGWLQPGRLLIESRFPLGLCRVWSWVDLDNPLLVYPAQQPAQPQLQGASDDGINANMRQPGIDEFSGLKSWHLGESLKQVAWKQYAQGRGMLSKEFADPQGQPVWLQLPAHLDAMQLEEALRQLCWQVDTLTRQQRLWGLKLPQKVIAPAAGDQHRRSALTALALYQPPPELCDE</sequence>
<dbReference type="Proteomes" id="UP000676428">
    <property type="component" value="Chromosome"/>
</dbReference>
<keyword evidence="1" id="KW-0812">Transmembrane</keyword>
<evidence type="ECO:0000256" key="1">
    <source>
        <dbReference type="SAM" id="Phobius"/>
    </source>
</evidence>
<accession>A0ABX8DJS8</accession>
<organism evidence="2 3">
    <name type="scientific">Shewanella dokdonensis</name>
    <dbReference type="NCBI Taxonomy" id="712036"/>
    <lineage>
        <taxon>Bacteria</taxon>
        <taxon>Pseudomonadati</taxon>
        <taxon>Pseudomonadota</taxon>
        <taxon>Gammaproteobacteria</taxon>
        <taxon>Alteromonadales</taxon>
        <taxon>Shewanellaceae</taxon>
        <taxon>Shewanella</taxon>
    </lineage>
</organism>
<protein>
    <submittedName>
        <fullName evidence="2">DUF58 domain-containing protein</fullName>
    </submittedName>
</protein>
<dbReference type="PANTHER" id="PTHR34351:SF1">
    <property type="entry name" value="SLR1927 PROTEIN"/>
    <property type="match status" value="1"/>
</dbReference>
<feature type="transmembrane region" description="Helical" evidence="1">
    <location>
        <begin position="63"/>
        <end position="83"/>
    </location>
</feature>
<reference evidence="2 3" key="1">
    <citation type="journal article" date="2012" name="Int. J. Syst. Evol. Microbiol.">
        <title>Shewanella dokdonensis sp. nov., isolated from seawater.</title>
        <authorList>
            <person name="Sung H.R."/>
            <person name="Yoon J.H."/>
            <person name="Ghim S.Y."/>
        </authorList>
    </citation>
    <scope>NUCLEOTIDE SEQUENCE [LARGE SCALE GENOMIC DNA]</scope>
    <source>
        <strain evidence="2 3">DSM 23626</strain>
    </source>
</reference>
<keyword evidence="3" id="KW-1185">Reference proteome</keyword>
<evidence type="ECO:0000313" key="3">
    <source>
        <dbReference type="Proteomes" id="UP000676428"/>
    </source>
</evidence>